<dbReference type="PANTHER" id="PTHR45797:SF1">
    <property type="entry name" value="HELICASE ARIP4"/>
    <property type="match status" value="1"/>
</dbReference>
<feature type="compositionally biased region" description="Acidic residues" evidence="9">
    <location>
        <begin position="217"/>
        <end position="233"/>
    </location>
</feature>
<dbReference type="InterPro" id="IPR001650">
    <property type="entry name" value="Helicase_C-like"/>
</dbReference>
<dbReference type="OrthoDB" id="2020972at2759"/>
<evidence type="ECO:0000256" key="4">
    <source>
        <dbReference type="ARBA" id="ARBA00022801"/>
    </source>
</evidence>
<reference evidence="12" key="2">
    <citation type="journal article" date="2023" name="IMA Fungus">
        <title>Comparative genomic study of the Penicillium genus elucidates a diverse pangenome and 15 lateral gene transfer events.</title>
        <authorList>
            <person name="Petersen C."/>
            <person name="Sorensen T."/>
            <person name="Nielsen M.R."/>
            <person name="Sondergaard T.E."/>
            <person name="Sorensen J.L."/>
            <person name="Fitzpatrick D.A."/>
            <person name="Frisvad J.C."/>
            <person name="Nielsen K.L."/>
        </authorList>
    </citation>
    <scope>NUCLEOTIDE SEQUENCE</scope>
    <source>
        <strain evidence="12">IBT 20477</strain>
    </source>
</reference>
<dbReference type="CDD" id="cd18793">
    <property type="entry name" value="SF2_C_SNF"/>
    <property type="match status" value="1"/>
</dbReference>
<comment type="similarity">
    <text evidence="2">Belongs to the SNF2/RAD54 helicase family.</text>
</comment>
<feature type="compositionally biased region" description="Basic and acidic residues" evidence="9">
    <location>
        <begin position="462"/>
        <end position="472"/>
    </location>
</feature>
<feature type="domain" description="Helicase C-terminal" evidence="11">
    <location>
        <begin position="1174"/>
        <end position="1322"/>
    </location>
</feature>
<dbReference type="SMART" id="SM00490">
    <property type="entry name" value="HELICc"/>
    <property type="match status" value="1"/>
</dbReference>
<dbReference type="Proteomes" id="UP001150942">
    <property type="component" value="Unassembled WGS sequence"/>
</dbReference>
<evidence type="ECO:0000256" key="6">
    <source>
        <dbReference type="ARBA" id="ARBA00022840"/>
    </source>
</evidence>
<dbReference type="InterPro" id="IPR027417">
    <property type="entry name" value="P-loop_NTPase"/>
</dbReference>
<keyword evidence="6" id="KW-0067">ATP-binding</keyword>
<dbReference type="SUPFAM" id="SSF47769">
    <property type="entry name" value="SAM/Pointed domain"/>
    <property type="match status" value="1"/>
</dbReference>
<dbReference type="PROSITE" id="PS51194">
    <property type="entry name" value="HELICASE_CTER"/>
    <property type="match status" value="1"/>
</dbReference>
<feature type="compositionally biased region" description="Polar residues" evidence="9">
    <location>
        <begin position="179"/>
        <end position="188"/>
    </location>
</feature>
<dbReference type="InterPro" id="IPR038718">
    <property type="entry name" value="SNF2-like_sf"/>
</dbReference>
<feature type="compositionally biased region" description="Basic and acidic residues" evidence="9">
    <location>
        <begin position="401"/>
        <end position="417"/>
    </location>
</feature>
<proteinExistence type="inferred from homology"/>
<feature type="compositionally biased region" description="Acidic residues" evidence="9">
    <location>
        <begin position="424"/>
        <end position="436"/>
    </location>
</feature>
<feature type="compositionally biased region" description="Low complexity" evidence="9">
    <location>
        <begin position="125"/>
        <end position="141"/>
    </location>
</feature>
<feature type="region of interest" description="Disordered" evidence="9">
    <location>
        <begin position="215"/>
        <end position="247"/>
    </location>
</feature>
<dbReference type="SMART" id="SM00487">
    <property type="entry name" value="DEXDc"/>
    <property type="match status" value="1"/>
</dbReference>
<dbReference type="InterPro" id="IPR000330">
    <property type="entry name" value="SNF2_N"/>
</dbReference>
<gene>
    <name evidence="12" type="ORF">N7449_007746</name>
</gene>
<dbReference type="GO" id="GO:0005524">
    <property type="term" value="F:ATP binding"/>
    <property type="evidence" value="ECO:0007669"/>
    <property type="project" value="UniProtKB-KW"/>
</dbReference>
<evidence type="ECO:0000256" key="1">
    <source>
        <dbReference type="ARBA" id="ARBA00004123"/>
    </source>
</evidence>
<comment type="subcellular location">
    <subcellularLocation>
        <location evidence="1">Nucleus</location>
    </subcellularLocation>
</comment>
<feature type="region of interest" description="Disordered" evidence="9">
    <location>
        <begin position="120"/>
        <end position="190"/>
    </location>
</feature>
<dbReference type="EMBL" id="JAPQKQ010000005">
    <property type="protein sequence ID" value="KAJ5197267.1"/>
    <property type="molecule type" value="Genomic_DNA"/>
</dbReference>
<keyword evidence="5" id="KW-0347">Helicase</keyword>
<organism evidence="12 13">
    <name type="scientific">Penicillium cf. viridicatum</name>
    <dbReference type="NCBI Taxonomy" id="2972119"/>
    <lineage>
        <taxon>Eukaryota</taxon>
        <taxon>Fungi</taxon>
        <taxon>Dikarya</taxon>
        <taxon>Ascomycota</taxon>
        <taxon>Pezizomycotina</taxon>
        <taxon>Eurotiomycetes</taxon>
        <taxon>Eurotiomycetidae</taxon>
        <taxon>Eurotiales</taxon>
        <taxon>Aspergillaceae</taxon>
        <taxon>Penicillium</taxon>
    </lineage>
</organism>
<feature type="region of interest" description="Disordered" evidence="9">
    <location>
        <begin position="354"/>
        <end position="500"/>
    </location>
</feature>
<evidence type="ECO:0000259" key="10">
    <source>
        <dbReference type="PROSITE" id="PS51192"/>
    </source>
</evidence>
<dbReference type="GO" id="GO:0004386">
    <property type="term" value="F:helicase activity"/>
    <property type="evidence" value="ECO:0007669"/>
    <property type="project" value="UniProtKB-KW"/>
</dbReference>
<dbReference type="SUPFAM" id="SSF52540">
    <property type="entry name" value="P-loop containing nucleoside triphosphate hydrolases"/>
    <property type="match status" value="2"/>
</dbReference>
<keyword evidence="13" id="KW-1185">Reference proteome</keyword>
<keyword evidence="4" id="KW-0378">Hydrolase</keyword>
<dbReference type="InterPro" id="IPR013761">
    <property type="entry name" value="SAM/pointed_sf"/>
</dbReference>
<sequence>MPSSKDPQDWTVDELVTFICRDKPGPWSYNLACPDLVALEISLRENMISGSGFLLFNDHYVKELGIKVIAHRQYLMQAKKWLQRQSPKFQAQQQQQQQAPKALLSEDELSPEPLLDIIDSNISLDNPTNPTTPDDATNSNPLLDALSPAQTKGKKPRRMETTIIERPPPSSLLEPRSPHQQLAPNPTYGNDAFYDHLVKTYPPNDADVLSLLGESNSESEYDTETREEMEEDEGQPRPDTLPGTSETLGDAEFNEIVDEYINSRKSQFIEIRLPKEQPKGFQIWVRGQKFPSMKSQISIRLSHLEKRRQALRKALAEAQHSSRSSLLQACACLDPTIIDICLDQWKLSVLEKASPPPKIARPSRTPRPEKPNVNSDGEETLSSDSDSVHNTEEENPTSDWDLMHDTDGPPEQSEHSIRPASSSDIEDSSDFEEDEASQAQEEPRSRADHQYGPFHDSSSDEDLSHLFYKEENYEPPAAKRRRFKETSVHRNNKTSPLMPMATLPFDQDVALPSKECEAEGRTEANTDPVNLVCLNTHESADLASDNGSETDEAMCIFDDVYPMMWATIEENGNRIHLVAKALTGLPKNRITQLSRFLRSYMPCVYRENAQDALKHMSDDSSVIEGMDPDESHSAMLMTALFVSWINVIRVPHGAFTAKEVKAALMAIGEDLDEDQFKPFFECLNDLLKGYRKWLNLSSLVKPHEQSPIGHQTSKRKRPITLTRAQEEGQHRKNQQDQDKRVLLESQSNTTLKPVSFQEPVIYLDPYIGKYVKEHQLSGIQFMFREIIQNNREEGCLLAHTMGLGKSMQVISLLVTISAAGASQDPAVHDQIPKELRESKTLLLCPAALIQNWCDEFALWSPRNHLLGKIRSIPAKNQTVDRTEEICAWNNEGGILILSYNIFRNLVKDKAEKNEEQAQQSVNENVKSWVLNSPTLVVVDEAQNLRNHESQIAEAASRLRTRKRIALTGTPISNSLEDYYWMVDWVAPQYLGTFADFNDKFIKTIENGSHIGSTRLERREALQRQELFLAIINPKVQRMDMSALTAELPRKYEFSIYFEPTKFQKSVYNLFVDDLIQGKCKFVSTKLMSFLNLLQLCCIHPALFKAQLETRDVKNASRHQQSPSNDEHGTNLGLNMSAQEKIPSSVMSSEMESLLNGVPDLLDPSLSSRVAILNEIVNQAIALGDKVLVFSSSIPTLHYLAELMRRARMNYCLIEGNVGPAGRPERIDIFNNDPKTHVCLISTRAGGVGLNIQGANRVVIFDFLFNPTWEAQATGRAYRIGQKKPVYVYRMIAGGTFEEKLHAKNLFKSQLAYRIVDQKNLVRKGSKYEDPYLVPCTTSSQGGGIDELALAQDPEMMNRLRSSECASFILAVKLSAEEVDPEDRLTTSERQSVEDELRLRRMHITSIDGH</sequence>
<dbReference type="Pfam" id="PF00176">
    <property type="entry name" value="SNF2-rel_dom"/>
    <property type="match status" value="1"/>
</dbReference>
<comment type="caution">
    <text evidence="12">The sequence shown here is derived from an EMBL/GenBank/DDBJ whole genome shotgun (WGS) entry which is preliminary data.</text>
</comment>
<dbReference type="PROSITE" id="PS51192">
    <property type="entry name" value="HELICASE_ATP_BIND_1"/>
    <property type="match status" value="1"/>
</dbReference>
<reference evidence="12" key="1">
    <citation type="submission" date="2022-11" db="EMBL/GenBank/DDBJ databases">
        <authorList>
            <person name="Petersen C."/>
        </authorList>
    </citation>
    <scope>NUCLEOTIDE SEQUENCE</scope>
    <source>
        <strain evidence="12">IBT 20477</strain>
    </source>
</reference>
<evidence type="ECO:0000256" key="3">
    <source>
        <dbReference type="ARBA" id="ARBA00022741"/>
    </source>
</evidence>
<name>A0A9W9JIZ8_9EURO</name>
<dbReference type="InterPro" id="IPR044574">
    <property type="entry name" value="ARIP4-like"/>
</dbReference>
<dbReference type="Pfam" id="PF00271">
    <property type="entry name" value="Helicase_C"/>
    <property type="match status" value="1"/>
</dbReference>
<feature type="domain" description="Helicase ATP-binding" evidence="10">
    <location>
        <begin position="786"/>
        <end position="988"/>
    </location>
</feature>
<dbReference type="InterPro" id="IPR014001">
    <property type="entry name" value="Helicase_ATP-bd"/>
</dbReference>
<evidence type="ECO:0000313" key="12">
    <source>
        <dbReference type="EMBL" id="KAJ5197267.1"/>
    </source>
</evidence>
<dbReference type="GO" id="GO:0005634">
    <property type="term" value="C:nucleus"/>
    <property type="evidence" value="ECO:0007669"/>
    <property type="project" value="UniProtKB-SubCell"/>
</dbReference>
<evidence type="ECO:0000259" key="11">
    <source>
        <dbReference type="PROSITE" id="PS51194"/>
    </source>
</evidence>
<dbReference type="Pfam" id="PF24580">
    <property type="entry name" value="DUF7607"/>
    <property type="match status" value="1"/>
</dbReference>
<evidence type="ECO:0008006" key="14">
    <source>
        <dbReference type="Google" id="ProtNLM"/>
    </source>
</evidence>
<dbReference type="InterPro" id="IPR056026">
    <property type="entry name" value="DUF7607"/>
</dbReference>
<keyword evidence="3" id="KW-0547">Nucleotide-binding</keyword>
<evidence type="ECO:0000256" key="9">
    <source>
        <dbReference type="SAM" id="MobiDB-lite"/>
    </source>
</evidence>
<dbReference type="PANTHER" id="PTHR45797">
    <property type="entry name" value="RAD54-LIKE"/>
    <property type="match status" value="1"/>
</dbReference>
<feature type="region of interest" description="Disordered" evidence="9">
    <location>
        <begin position="1113"/>
        <end position="1132"/>
    </location>
</feature>
<evidence type="ECO:0000256" key="5">
    <source>
        <dbReference type="ARBA" id="ARBA00022806"/>
    </source>
</evidence>
<dbReference type="Gene3D" id="3.40.50.300">
    <property type="entry name" value="P-loop containing nucleotide triphosphate hydrolases"/>
    <property type="match status" value="1"/>
</dbReference>
<dbReference type="GO" id="GO:0003677">
    <property type="term" value="F:DNA binding"/>
    <property type="evidence" value="ECO:0007669"/>
    <property type="project" value="UniProtKB-KW"/>
</dbReference>
<dbReference type="Gene3D" id="3.40.50.10810">
    <property type="entry name" value="Tandem AAA-ATPase domain"/>
    <property type="match status" value="1"/>
</dbReference>
<keyword evidence="7" id="KW-0238">DNA-binding</keyword>
<evidence type="ECO:0000256" key="7">
    <source>
        <dbReference type="ARBA" id="ARBA00023125"/>
    </source>
</evidence>
<dbReference type="GO" id="GO:0016887">
    <property type="term" value="F:ATP hydrolysis activity"/>
    <property type="evidence" value="ECO:0007669"/>
    <property type="project" value="InterPro"/>
</dbReference>
<dbReference type="InterPro" id="IPR049730">
    <property type="entry name" value="SNF2/RAD54-like_C"/>
</dbReference>
<evidence type="ECO:0000256" key="2">
    <source>
        <dbReference type="ARBA" id="ARBA00007025"/>
    </source>
</evidence>
<accession>A0A9W9JIZ8</accession>
<protein>
    <recommendedName>
        <fullName evidence="14">SNF2 family helicase/ATPase</fullName>
    </recommendedName>
</protein>
<keyword evidence="8" id="KW-0539">Nucleus</keyword>
<evidence type="ECO:0000256" key="8">
    <source>
        <dbReference type="ARBA" id="ARBA00023242"/>
    </source>
</evidence>
<evidence type="ECO:0000313" key="13">
    <source>
        <dbReference type="Proteomes" id="UP001150942"/>
    </source>
</evidence>